<name>A0ABV3DSX5_9ACTN</name>
<sequence>MNEGVEWAMHSCVNLSWVAPERAVTAAKLAAFYELPTAYLNKQLQALARADILTSTPGPRGGFRLARPAERITLMDVVTAIEGPDEAFRCTEIRRQGPNADARTDNPTPCLIDEAMRHADLAWRRELAARTIADIRDQVEARAPGRPDQVRNWFENARV</sequence>
<dbReference type="RefSeq" id="WP_358362603.1">
    <property type="nucleotide sequence ID" value="NZ_JBEZFP010000142.1"/>
</dbReference>
<dbReference type="NCBIfam" id="TIGR00738">
    <property type="entry name" value="rrf2_super"/>
    <property type="match status" value="1"/>
</dbReference>
<dbReference type="Proteomes" id="UP001551482">
    <property type="component" value="Unassembled WGS sequence"/>
</dbReference>
<keyword evidence="2" id="KW-1185">Reference proteome</keyword>
<dbReference type="PROSITE" id="PS51197">
    <property type="entry name" value="HTH_RRF2_2"/>
    <property type="match status" value="1"/>
</dbReference>
<dbReference type="InterPro" id="IPR036388">
    <property type="entry name" value="WH-like_DNA-bd_sf"/>
</dbReference>
<reference evidence="1 2" key="1">
    <citation type="submission" date="2024-06" db="EMBL/GenBank/DDBJ databases">
        <title>The Natural Products Discovery Center: Release of the First 8490 Sequenced Strains for Exploring Actinobacteria Biosynthetic Diversity.</title>
        <authorList>
            <person name="Kalkreuter E."/>
            <person name="Kautsar S.A."/>
            <person name="Yang D."/>
            <person name="Bader C.D."/>
            <person name="Teijaro C.N."/>
            <person name="Fluegel L."/>
            <person name="Davis C.M."/>
            <person name="Simpson J.R."/>
            <person name="Lauterbach L."/>
            <person name="Steele A.D."/>
            <person name="Gui C."/>
            <person name="Meng S."/>
            <person name="Li G."/>
            <person name="Viehrig K."/>
            <person name="Ye F."/>
            <person name="Su P."/>
            <person name="Kiefer A.F."/>
            <person name="Nichols A."/>
            <person name="Cepeda A.J."/>
            <person name="Yan W."/>
            <person name="Fan B."/>
            <person name="Jiang Y."/>
            <person name="Adhikari A."/>
            <person name="Zheng C.-J."/>
            <person name="Schuster L."/>
            <person name="Cowan T.M."/>
            <person name="Smanski M.J."/>
            <person name="Chevrette M.G."/>
            <person name="De Carvalho L.P.S."/>
            <person name="Shen B."/>
        </authorList>
    </citation>
    <scope>NUCLEOTIDE SEQUENCE [LARGE SCALE GENOMIC DNA]</scope>
    <source>
        <strain evidence="1 2">NPDC048946</strain>
    </source>
</reference>
<dbReference type="PANTHER" id="PTHR33221:SF13">
    <property type="entry name" value="TRANSCRIPTIONAL REGULATOR-RELATED"/>
    <property type="match status" value="1"/>
</dbReference>
<dbReference type="SUPFAM" id="SSF46785">
    <property type="entry name" value="Winged helix' DNA-binding domain"/>
    <property type="match status" value="1"/>
</dbReference>
<gene>
    <name evidence="1" type="ORF">AB0C36_35770</name>
</gene>
<proteinExistence type="predicted"/>
<dbReference type="EMBL" id="JBEZFP010000142">
    <property type="protein sequence ID" value="MEU8138848.1"/>
    <property type="molecule type" value="Genomic_DNA"/>
</dbReference>
<accession>A0ABV3DSX5</accession>
<dbReference type="InterPro" id="IPR000944">
    <property type="entry name" value="Tscrpt_reg_Rrf2"/>
</dbReference>
<organism evidence="1 2">
    <name type="scientific">Streptodolium elevatio</name>
    <dbReference type="NCBI Taxonomy" id="3157996"/>
    <lineage>
        <taxon>Bacteria</taxon>
        <taxon>Bacillati</taxon>
        <taxon>Actinomycetota</taxon>
        <taxon>Actinomycetes</taxon>
        <taxon>Kitasatosporales</taxon>
        <taxon>Streptomycetaceae</taxon>
        <taxon>Streptodolium</taxon>
    </lineage>
</organism>
<dbReference type="Gene3D" id="1.10.10.10">
    <property type="entry name" value="Winged helix-like DNA-binding domain superfamily/Winged helix DNA-binding domain"/>
    <property type="match status" value="1"/>
</dbReference>
<dbReference type="InterPro" id="IPR036390">
    <property type="entry name" value="WH_DNA-bd_sf"/>
</dbReference>
<dbReference type="Pfam" id="PF02082">
    <property type="entry name" value="Rrf2"/>
    <property type="match status" value="1"/>
</dbReference>
<comment type="caution">
    <text evidence="1">The sequence shown here is derived from an EMBL/GenBank/DDBJ whole genome shotgun (WGS) entry which is preliminary data.</text>
</comment>
<dbReference type="PANTHER" id="PTHR33221">
    <property type="entry name" value="WINGED HELIX-TURN-HELIX TRANSCRIPTIONAL REGULATOR, RRF2 FAMILY"/>
    <property type="match status" value="1"/>
</dbReference>
<protein>
    <submittedName>
        <fullName evidence="1">Rrf2 family transcriptional regulator</fullName>
    </submittedName>
</protein>
<evidence type="ECO:0000313" key="2">
    <source>
        <dbReference type="Proteomes" id="UP001551482"/>
    </source>
</evidence>
<evidence type="ECO:0000313" key="1">
    <source>
        <dbReference type="EMBL" id="MEU8138848.1"/>
    </source>
</evidence>